<reference evidence="1 2" key="1">
    <citation type="submission" date="2019-03" db="EMBL/GenBank/DDBJ databases">
        <title>Genomic Encyclopedia of Type Strains, Phase IV (KMG-V): Genome sequencing to study the core and pangenomes of soil and plant-associated prokaryotes.</title>
        <authorList>
            <person name="Whitman W."/>
        </authorList>
    </citation>
    <scope>NUCLEOTIDE SEQUENCE [LARGE SCALE GENOMIC DNA]</scope>
    <source>
        <strain evidence="1 2">Hc14</strain>
    </source>
</reference>
<proteinExistence type="predicted"/>
<organism evidence="1 2">
    <name type="scientific">Rhizobium sullae</name>
    <name type="common">Rhizobium hedysari</name>
    <dbReference type="NCBI Taxonomy" id="50338"/>
    <lineage>
        <taxon>Bacteria</taxon>
        <taxon>Pseudomonadati</taxon>
        <taxon>Pseudomonadota</taxon>
        <taxon>Alphaproteobacteria</taxon>
        <taxon>Hyphomicrobiales</taxon>
        <taxon>Rhizobiaceae</taxon>
        <taxon>Rhizobium/Agrobacterium group</taxon>
        <taxon>Rhizobium</taxon>
    </lineage>
</organism>
<name>A0A4R3Q8W0_RHISU</name>
<dbReference type="EMBL" id="SMBH01000004">
    <property type="protein sequence ID" value="TCU17104.1"/>
    <property type="molecule type" value="Genomic_DNA"/>
</dbReference>
<gene>
    <name evidence="1" type="ORF">EV132_104127</name>
</gene>
<evidence type="ECO:0000313" key="2">
    <source>
        <dbReference type="Proteomes" id="UP000294576"/>
    </source>
</evidence>
<comment type="caution">
    <text evidence="1">The sequence shown here is derived from an EMBL/GenBank/DDBJ whole genome shotgun (WGS) entry which is preliminary data.</text>
</comment>
<evidence type="ECO:0000313" key="1">
    <source>
        <dbReference type="EMBL" id="TCU17104.1"/>
    </source>
</evidence>
<dbReference type="Proteomes" id="UP000294576">
    <property type="component" value="Unassembled WGS sequence"/>
</dbReference>
<accession>A0A4R3Q8W0</accession>
<protein>
    <submittedName>
        <fullName evidence="1">Uncharacterized protein</fullName>
    </submittedName>
</protein>
<sequence>MFAESAARKTNASLSFAGRRRIRLKEKAAAIPNCVAGATGRDAAGLALAGRDRGSWRGVEQECDSLEERMCC</sequence>
<dbReference type="AlphaFoldDB" id="A0A4R3Q8W0"/>